<keyword evidence="1" id="KW-0472">Membrane</keyword>
<proteinExistence type="predicted"/>
<name>A0A1I7V9P1_LOALO</name>
<sequence length="181" mass="20377">MVAHSGYLAEGRLKMHAGDKTKPHQMDGTYPDMNYIFFKGIPKMIQVADDMHRMTDYIMDLRNMTIGFVCFLFMGALIFLFLRHIQKQSGADMRERKIIADHPEDLGKSARPYSGTCKSYSEPWHGPAVKTSAVILEEELSGKTKSTLPTVKVNGCVANARFGNDRNHSNNSLLKVYSSNK</sequence>
<accession>A0A1S0TWV6</accession>
<dbReference type="WBParaSite" id="EN70_11398">
    <property type="protein sequence ID" value="EN70_11398"/>
    <property type="gene ID" value="EN70_11398"/>
</dbReference>
<keyword evidence="3" id="KW-1185">Reference proteome</keyword>
<dbReference type="Proteomes" id="UP000095285">
    <property type="component" value="Unassembled WGS sequence"/>
</dbReference>
<keyword evidence="1" id="KW-0812">Transmembrane</keyword>
<evidence type="ECO:0000256" key="1">
    <source>
        <dbReference type="SAM" id="Phobius"/>
    </source>
</evidence>
<dbReference type="AlphaFoldDB" id="A0A1I7V9P1"/>
<dbReference type="GeneID" id="9944717"/>
<evidence type="ECO:0000313" key="4">
    <source>
        <dbReference type="WBParaSite" id="EN70_11398"/>
    </source>
</evidence>
<evidence type="ECO:0000313" key="2">
    <source>
        <dbReference type="EMBL" id="EFO21192.1"/>
    </source>
</evidence>
<dbReference type="RefSeq" id="XP_003142882.1">
    <property type="nucleotide sequence ID" value="XM_003142834.1"/>
</dbReference>
<feature type="transmembrane region" description="Helical" evidence="1">
    <location>
        <begin position="64"/>
        <end position="82"/>
    </location>
</feature>
<dbReference type="OrthoDB" id="5858966at2759"/>
<keyword evidence="1" id="KW-1133">Transmembrane helix</keyword>
<reference evidence="4" key="2">
    <citation type="submission" date="2016-11" db="UniProtKB">
        <authorList>
            <consortium name="WormBaseParasite"/>
        </authorList>
    </citation>
    <scope>IDENTIFICATION</scope>
</reference>
<organism evidence="3 4">
    <name type="scientific">Loa loa</name>
    <name type="common">Eye worm</name>
    <name type="synonym">Filaria loa</name>
    <dbReference type="NCBI Taxonomy" id="7209"/>
    <lineage>
        <taxon>Eukaryota</taxon>
        <taxon>Metazoa</taxon>
        <taxon>Ecdysozoa</taxon>
        <taxon>Nematoda</taxon>
        <taxon>Chromadorea</taxon>
        <taxon>Rhabditida</taxon>
        <taxon>Spirurina</taxon>
        <taxon>Spiruromorpha</taxon>
        <taxon>Filarioidea</taxon>
        <taxon>Onchocercidae</taxon>
        <taxon>Loa</taxon>
    </lineage>
</organism>
<dbReference type="EMBL" id="JH712135">
    <property type="protein sequence ID" value="EFO21192.1"/>
    <property type="molecule type" value="Genomic_DNA"/>
</dbReference>
<dbReference type="CTD" id="9944717"/>
<evidence type="ECO:0000313" key="3">
    <source>
        <dbReference type="Proteomes" id="UP000095285"/>
    </source>
</evidence>
<gene>
    <name evidence="2 4" type="ORF">LOAG_07301</name>
</gene>
<dbReference type="OMA" id="TCERMIT"/>
<accession>A0A1I7V9P1</accession>
<dbReference type="KEGG" id="loa:LOAG_07301"/>
<protein>
    <submittedName>
        <fullName evidence="4">Transmembrane protein</fullName>
    </submittedName>
</protein>
<reference evidence="2 3" key="1">
    <citation type="submission" date="2012-04" db="EMBL/GenBank/DDBJ databases">
        <title>The Genome Sequence of Loa loa.</title>
        <authorList>
            <consortium name="The Broad Institute Genome Sequencing Platform"/>
            <consortium name="Broad Institute Genome Sequencing Center for Infectious Disease"/>
            <person name="Nutman T.B."/>
            <person name="Fink D.L."/>
            <person name="Russ C."/>
            <person name="Young S."/>
            <person name="Zeng Q."/>
            <person name="Gargeya S."/>
            <person name="Alvarado L."/>
            <person name="Berlin A."/>
            <person name="Chapman S.B."/>
            <person name="Chen Z."/>
            <person name="Freedman E."/>
            <person name="Gellesch M."/>
            <person name="Goldberg J."/>
            <person name="Griggs A."/>
            <person name="Gujja S."/>
            <person name="Heilman E.R."/>
            <person name="Heiman D."/>
            <person name="Howarth C."/>
            <person name="Mehta T."/>
            <person name="Neiman D."/>
            <person name="Pearson M."/>
            <person name="Roberts A."/>
            <person name="Saif S."/>
            <person name="Shea T."/>
            <person name="Shenoy N."/>
            <person name="Sisk P."/>
            <person name="Stolte C."/>
            <person name="Sykes S."/>
            <person name="White J."/>
            <person name="Yandava C."/>
            <person name="Haas B."/>
            <person name="Henn M.R."/>
            <person name="Nusbaum C."/>
            <person name="Birren B."/>
        </authorList>
    </citation>
    <scope>NUCLEOTIDE SEQUENCE [LARGE SCALE GENOMIC DNA]</scope>
</reference>